<feature type="domain" description="N-acetylmuramoyl-L-alanine amidase" evidence="1">
    <location>
        <begin position="23"/>
        <end position="145"/>
    </location>
</feature>
<accession>A0A7Y0HRB5</accession>
<dbReference type="Gene3D" id="3.40.80.10">
    <property type="entry name" value="Peptidoglycan recognition protein-like"/>
    <property type="match status" value="1"/>
</dbReference>
<gene>
    <name evidence="2" type="ORF">G1C95_1042</name>
</gene>
<evidence type="ECO:0000313" key="3">
    <source>
        <dbReference type="Proteomes" id="UP000532194"/>
    </source>
</evidence>
<organism evidence="2 3">
    <name type="scientific">Bifidobacterium oedipodis</name>
    <dbReference type="NCBI Taxonomy" id="2675322"/>
    <lineage>
        <taxon>Bacteria</taxon>
        <taxon>Bacillati</taxon>
        <taxon>Actinomycetota</taxon>
        <taxon>Actinomycetes</taxon>
        <taxon>Bifidobacteriales</taxon>
        <taxon>Bifidobacteriaceae</taxon>
        <taxon>Bifidobacterium</taxon>
    </lineage>
</organism>
<comment type="caution">
    <text evidence="2">The sequence shown here is derived from an EMBL/GenBank/DDBJ whole genome shotgun (WGS) entry which is preliminary data.</text>
</comment>
<dbReference type="InterPro" id="IPR036505">
    <property type="entry name" value="Amidase/PGRP_sf"/>
</dbReference>
<dbReference type="SUPFAM" id="SSF55846">
    <property type="entry name" value="N-acetylmuramoyl-L-alanine amidase-like"/>
    <property type="match status" value="1"/>
</dbReference>
<reference evidence="2 3" key="1">
    <citation type="submission" date="2020-02" db="EMBL/GenBank/DDBJ databases">
        <title>Characterization of phylogenetic diversity of novel bifidobacterial species isolated in Czech ZOOs.</title>
        <authorList>
            <person name="Lugli G.A."/>
            <person name="Vera N.B."/>
            <person name="Ventura M."/>
        </authorList>
    </citation>
    <scope>NUCLEOTIDE SEQUENCE [LARGE SCALE GENOMIC DNA]</scope>
    <source>
        <strain evidence="2 3">DSM 109957</strain>
    </source>
</reference>
<dbReference type="RefSeq" id="WP_169171908.1">
    <property type="nucleotide sequence ID" value="NZ_JAAIII010000003.1"/>
</dbReference>
<dbReference type="GO" id="GO:0008745">
    <property type="term" value="F:N-acetylmuramoyl-L-alanine amidase activity"/>
    <property type="evidence" value="ECO:0007669"/>
    <property type="project" value="InterPro"/>
</dbReference>
<protein>
    <submittedName>
        <fullName evidence="2">N-acetylmuramoyl-L-alanine amidase</fullName>
    </submittedName>
</protein>
<dbReference type="Proteomes" id="UP000532194">
    <property type="component" value="Unassembled WGS sequence"/>
</dbReference>
<name>A0A7Y0HRB5_9BIFI</name>
<evidence type="ECO:0000313" key="2">
    <source>
        <dbReference type="EMBL" id="NMM93855.1"/>
    </source>
</evidence>
<dbReference type="InterPro" id="IPR002502">
    <property type="entry name" value="Amidase_domain"/>
</dbReference>
<dbReference type="AlphaFoldDB" id="A0A7Y0HRB5"/>
<sequence>MTGSAMALWRGSPNHYDGRRGWKVDHITLHIMVGWLWGTDSCFQQASFGAASHYGVGGTQVLQWVDEDNGSWADANWISDCSGITIEHQGGMAGIPMTAETIETSAQLCADISRRYGLGKLYHDGLNGNVYLHREIPGTTHAACPDLAVNGLPYQQIIDRANQILEGTDMAVSNQDLSNIFYAVWGRNAGDNNKQPFGNPYETLKRLANVVPRILRAQDANDSWIFFPSTGRVKALTDAQVEEVKVDYKNMGLGEIPTTAFRTAAQRTIFLNALKED</sequence>
<dbReference type="EMBL" id="JAAIII010000003">
    <property type="protein sequence ID" value="NMM93855.1"/>
    <property type="molecule type" value="Genomic_DNA"/>
</dbReference>
<keyword evidence="3" id="KW-1185">Reference proteome</keyword>
<dbReference type="Pfam" id="PF01510">
    <property type="entry name" value="Amidase_2"/>
    <property type="match status" value="1"/>
</dbReference>
<dbReference type="GO" id="GO:0009253">
    <property type="term" value="P:peptidoglycan catabolic process"/>
    <property type="evidence" value="ECO:0007669"/>
    <property type="project" value="InterPro"/>
</dbReference>
<dbReference type="CDD" id="cd06583">
    <property type="entry name" value="PGRP"/>
    <property type="match status" value="1"/>
</dbReference>
<proteinExistence type="predicted"/>
<evidence type="ECO:0000259" key="1">
    <source>
        <dbReference type="Pfam" id="PF01510"/>
    </source>
</evidence>